<accession>A0ABY7TD66</accession>
<protein>
    <recommendedName>
        <fullName evidence="3">YD repeat-containing protein</fullName>
    </recommendedName>
</protein>
<sequence length="1075" mass="118683">MNILKSLIKGALFPVLILGGYGLHAQEKYQPGKFIPPSPTAASLGVYGDFPVGYYSGTPNINIPIYNIKTANHNLNIALNYNASGTKPATEASWVGLGWSLSCGGVITRTVRGKDDFAINNMGYYNNGPLPPSAEDNSYDLSHATNPSVDYTFFHTLYGGSADGEPDIFNYNFGEFAGKFVLGKSTDGSPIYMDAKNNLKFIYSNGEWIVTDAKGYQYHFATQEISEDWFAPGTSIEFTAQAGLGGLANDFSTYRSANAWYLDYIVSPTSEKVQFEYSTSESFGLLNKSEQQYFLTAFAGGGCTVSSQLPGNYKTYGASKQLIHDIFLKKISFANGSLEFGTTIRDDIEFPDANQQPVKLSTITLKNTAGQPLKVFHFNYNYFSDLDNTKRLKLESMVESDPNGNVNKPYVFSYFDYNGGWLPPKLTKDIDHWGFYNNAGNQSLLPLETLPISLNSLVLDGGSREPELSGNYIKSGVLSSIKYPTGGHTDFDYELHDYSNLIGDEAFMPSAQFASVSNNDPNTLYKSVEFDITKKQIATIAYVYDEYNCAPCNPNGVTDIFAALYKDGQAVPGLYNANSDGTLQNVGVKTLGLDVGHYTLTVKNIPGYTTSATLNYNTYTPVTQKIGGGIRVKSIISYDNAGNSIIKRLQYTKGINGNVSSGRLLSHPLYDYQQDASDGQSNGDCTYLGHYVVRSSSSIDQPGLSASGTVIGYDKVTELIGNNGEGGKTEYYYYNIEESKDAYPNIPTIGDIRNGKLIRSIAYDNLGNPVNKKEYDYEIKETNSIKGVKAFGLPFVTSEYPIFWFRFYDNLSTWFVNSVERDVTYTRNDSTVTVTNMTYDNNVHRQLTTSTLINSIGNSIKHVYNYPSEMVANGNDPTGIYTLMVNANMLSPVIEDIAYKNTSFTEKTKTNYSNQWTNQNIKPQSIESQVLGNSSEPRLSYTGYDKIGNVLSLSQVSGPPITYLWGYNNQYPVAEIKNATYQAVVNALGQSIIDGLNSSPGTDAAIRNQLAVLRTALPNAQVTIYTYAPLIGMTSTTDAKGIPTYYEYDSFLRLMNIKDKDGNIVKHVDYHYQNQ</sequence>
<evidence type="ECO:0000313" key="2">
    <source>
        <dbReference type="Proteomes" id="UP001216139"/>
    </source>
</evidence>
<keyword evidence="2" id="KW-1185">Reference proteome</keyword>
<proteinExistence type="predicted"/>
<gene>
    <name evidence="1" type="ORF">PQO05_06805</name>
</gene>
<reference evidence="1 2" key="1">
    <citation type="submission" date="2023-02" db="EMBL/GenBank/DDBJ databases">
        <title>Genome sequence of Mucilaginibacter jinjuensis strain KACC 16571.</title>
        <authorList>
            <person name="Kim S."/>
            <person name="Heo J."/>
            <person name="Kwon S.-W."/>
        </authorList>
    </citation>
    <scope>NUCLEOTIDE SEQUENCE [LARGE SCALE GENOMIC DNA]</scope>
    <source>
        <strain evidence="1 2">KACC 16571</strain>
    </source>
</reference>
<dbReference type="EMBL" id="CP117167">
    <property type="protein sequence ID" value="WCT13643.1"/>
    <property type="molecule type" value="Genomic_DNA"/>
</dbReference>
<evidence type="ECO:0008006" key="3">
    <source>
        <dbReference type="Google" id="ProtNLM"/>
    </source>
</evidence>
<dbReference type="RefSeq" id="WP_273631949.1">
    <property type="nucleotide sequence ID" value="NZ_CP117167.1"/>
</dbReference>
<organism evidence="1 2">
    <name type="scientific">Mucilaginibacter jinjuensis</name>
    <dbReference type="NCBI Taxonomy" id="1176721"/>
    <lineage>
        <taxon>Bacteria</taxon>
        <taxon>Pseudomonadati</taxon>
        <taxon>Bacteroidota</taxon>
        <taxon>Sphingobacteriia</taxon>
        <taxon>Sphingobacteriales</taxon>
        <taxon>Sphingobacteriaceae</taxon>
        <taxon>Mucilaginibacter</taxon>
    </lineage>
</organism>
<dbReference type="Proteomes" id="UP001216139">
    <property type="component" value="Chromosome"/>
</dbReference>
<name>A0ABY7TD66_9SPHI</name>
<evidence type="ECO:0000313" key="1">
    <source>
        <dbReference type="EMBL" id="WCT13643.1"/>
    </source>
</evidence>